<dbReference type="NCBIfam" id="NF033788">
    <property type="entry name" value="HTH_metalloreg"/>
    <property type="match status" value="1"/>
</dbReference>
<reference evidence="5 6" key="1">
    <citation type="journal article" date="2016" name="Gut Pathog.">
        <title>Whole genome sequencing of "Faecalibaculum rodentium" ALO17, isolated from C57BL/6J laboratory mouse feces.</title>
        <authorList>
            <person name="Lim S."/>
            <person name="Chang D.H."/>
            <person name="Ahn S."/>
            <person name="Kim B.C."/>
        </authorList>
    </citation>
    <scope>NUCLEOTIDE SEQUENCE [LARGE SCALE GENOMIC DNA]</scope>
    <source>
        <strain evidence="5 6">Alo17</strain>
    </source>
</reference>
<dbReference type="OrthoDB" id="9799175at2"/>
<dbReference type="GeneID" id="78477769"/>
<dbReference type="InterPro" id="IPR011991">
    <property type="entry name" value="ArsR-like_HTH"/>
</dbReference>
<organism evidence="5 6">
    <name type="scientific">Faecalibaculum rodentium</name>
    <dbReference type="NCBI Taxonomy" id="1702221"/>
    <lineage>
        <taxon>Bacteria</taxon>
        <taxon>Bacillati</taxon>
        <taxon>Bacillota</taxon>
        <taxon>Erysipelotrichia</taxon>
        <taxon>Erysipelotrichales</taxon>
        <taxon>Erysipelotrichaceae</taxon>
        <taxon>Faecalibaculum</taxon>
    </lineage>
</organism>
<dbReference type="InterPro" id="IPR001845">
    <property type="entry name" value="HTH_ArsR_DNA-bd_dom"/>
</dbReference>
<evidence type="ECO:0000256" key="2">
    <source>
        <dbReference type="ARBA" id="ARBA00023125"/>
    </source>
</evidence>
<evidence type="ECO:0000256" key="3">
    <source>
        <dbReference type="ARBA" id="ARBA00023163"/>
    </source>
</evidence>
<evidence type="ECO:0000313" key="6">
    <source>
        <dbReference type="Proteomes" id="UP000069771"/>
    </source>
</evidence>
<dbReference type="AlphaFoldDB" id="A0A140DTZ5"/>
<dbReference type="RefSeq" id="WP_067556078.1">
    <property type="nucleotide sequence ID" value="NZ_CAJTBG010000052.1"/>
</dbReference>
<dbReference type="CDD" id="cd00090">
    <property type="entry name" value="HTH_ARSR"/>
    <property type="match status" value="1"/>
</dbReference>
<dbReference type="PANTHER" id="PTHR33154:SF33">
    <property type="entry name" value="TRANSCRIPTIONAL REPRESSOR SDPR"/>
    <property type="match status" value="1"/>
</dbReference>
<dbReference type="EMBL" id="CP011391">
    <property type="protein sequence ID" value="AMK54122.1"/>
    <property type="molecule type" value="Genomic_DNA"/>
</dbReference>
<keyword evidence="2" id="KW-0238">DNA-binding</keyword>
<dbReference type="InterPro" id="IPR036388">
    <property type="entry name" value="WH-like_DNA-bd_sf"/>
</dbReference>
<protein>
    <recommendedName>
        <fullName evidence="4">HTH arsR-type domain-containing protein</fullName>
    </recommendedName>
</protein>
<keyword evidence="3" id="KW-0804">Transcription</keyword>
<keyword evidence="1" id="KW-0805">Transcription regulation</keyword>
<evidence type="ECO:0000256" key="1">
    <source>
        <dbReference type="ARBA" id="ARBA00023015"/>
    </source>
</evidence>
<dbReference type="NCBIfam" id="NF033789">
    <property type="entry name" value="repress_SdpR"/>
    <property type="match status" value="1"/>
</dbReference>
<dbReference type="PROSITE" id="PS50987">
    <property type="entry name" value="HTH_ARSR_2"/>
    <property type="match status" value="1"/>
</dbReference>
<dbReference type="InterPro" id="IPR047796">
    <property type="entry name" value="SdpR-like_repress"/>
</dbReference>
<dbReference type="PANTHER" id="PTHR33154">
    <property type="entry name" value="TRANSCRIPTIONAL REGULATOR, ARSR FAMILY"/>
    <property type="match status" value="1"/>
</dbReference>
<gene>
    <name evidence="5" type="ORF">AALO17_09880</name>
</gene>
<dbReference type="SMART" id="SM00418">
    <property type="entry name" value="HTH_ARSR"/>
    <property type="match status" value="1"/>
</dbReference>
<dbReference type="KEGG" id="fro:AALO17_09880"/>
<dbReference type="Proteomes" id="UP000069771">
    <property type="component" value="Chromosome"/>
</dbReference>
<name>A0A140DTZ5_9FIRM</name>
<dbReference type="Gene3D" id="1.10.10.10">
    <property type="entry name" value="Winged helix-like DNA-binding domain superfamily/Winged helix DNA-binding domain"/>
    <property type="match status" value="1"/>
</dbReference>
<dbReference type="InterPro" id="IPR051081">
    <property type="entry name" value="HTH_MetalResp_TranReg"/>
</dbReference>
<evidence type="ECO:0000313" key="5">
    <source>
        <dbReference type="EMBL" id="AMK54122.1"/>
    </source>
</evidence>
<dbReference type="PATRIC" id="fig|1702221.3.peg.956"/>
<sequence length="102" mass="11700">MPIDTTLKALDDPVRRRILHLLQEKSMTVTELVSHFDISQPAISRHLAILKKADLIRDSRQGKFVIYSLSTSVLEEMILWIRELKGETDETADSEVPERARS</sequence>
<dbReference type="STRING" id="1702221.AALO17_09880"/>
<feature type="domain" description="HTH arsR-type" evidence="4">
    <location>
        <begin position="1"/>
        <end position="89"/>
    </location>
</feature>
<evidence type="ECO:0000259" key="4">
    <source>
        <dbReference type="PROSITE" id="PS50987"/>
    </source>
</evidence>
<proteinExistence type="predicted"/>
<dbReference type="InterPro" id="IPR036390">
    <property type="entry name" value="WH_DNA-bd_sf"/>
</dbReference>
<dbReference type="GO" id="GO:0003677">
    <property type="term" value="F:DNA binding"/>
    <property type="evidence" value="ECO:0007669"/>
    <property type="project" value="UniProtKB-KW"/>
</dbReference>
<keyword evidence="6" id="KW-1185">Reference proteome</keyword>
<dbReference type="SUPFAM" id="SSF46785">
    <property type="entry name" value="Winged helix' DNA-binding domain"/>
    <property type="match status" value="1"/>
</dbReference>
<dbReference type="PRINTS" id="PR00778">
    <property type="entry name" value="HTHARSR"/>
</dbReference>
<dbReference type="Pfam" id="PF01022">
    <property type="entry name" value="HTH_5"/>
    <property type="match status" value="1"/>
</dbReference>
<dbReference type="GO" id="GO:0003700">
    <property type="term" value="F:DNA-binding transcription factor activity"/>
    <property type="evidence" value="ECO:0007669"/>
    <property type="project" value="InterPro"/>
</dbReference>
<accession>A0A140DTZ5</accession>